<dbReference type="OrthoDB" id="713315at2"/>
<evidence type="ECO:0000256" key="1">
    <source>
        <dbReference type="SAM" id="Coils"/>
    </source>
</evidence>
<dbReference type="CDD" id="cd18785">
    <property type="entry name" value="SF2_C"/>
    <property type="match status" value="1"/>
</dbReference>
<evidence type="ECO:0000313" key="3">
    <source>
        <dbReference type="EMBL" id="SHD76812.1"/>
    </source>
</evidence>
<feature type="coiled-coil region" evidence="1">
    <location>
        <begin position="361"/>
        <end position="388"/>
    </location>
</feature>
<keyword evidence="1" id="KW-0175">Coiled coil</keyword>
<sequence>MNKDYKNRMIFAERILEDFIDRITGRNIDRLVGQYPDDTYFVGKLSTIDDVRNNRNINSDVSVNQMSMDFFITKDEIENSKLKIKIRGDFYYRVMPTFEEQRKYFIKEMNRKSTGRKFDSMAEIISFFEDNKNNRDILNLNRCPILNVFEKLSLDDSIILEIHLKDMLNPNKDMGMYSFKDQISGYLDRKIDEIISQADIYKAIQEDIKVEQLIDEHKYDNFLIQYSSHHVPRPNFELNLSVGVKLVKDSLFRVSVGLSNTTLKNEINTFKKNLSHDSILFNAGFDVKLINAKFDDIKLDYFLDDYKYDKTVKGIGHNCSLEFDNKNNVLKTTNIPKFYQKRLKTKDGLSVKFQDLISDPVKTLENISAEMEKEIEKWKKEYEKKKDNLIEDKSMLGKAQKDFQDEIKGFRFEIDRFKYGIEQIENREMVRKAFINMNKAFKMSSTSHDSWRLFQIVFIVSLVPDIILSHYGEDDIEKSFIDMVDLLYFPTGGGKTEAFLGCIVFTLFFDRIRGKSSGVSSLVKYPLRLLSVQQINRIANVLAAAEIIRRNNKEDYPGDSFSLGYYVGDNNTPNELNEEKIFNFSNKTQGQLNDELRIVDVCPFCKQKTVDIVLNIGSIKLKHVCRNNNCPSGGELPIHIVDREIYRYLPSVIVSTIDKIASMGFQSNFRNILGEVQHQCPAHGYTSKTRCTENQLCEKDVREFKEVSLFDPAPTLLIQDEVHLIRESLGTFNSHYETLMQYLISNLISNKKKLKIIGATATISSYEKHILNLYNKQPIRFPAKSPYIGEDFYSYTDDKDINRIIISYAPFGRAIINSVVYSLKYLRQAVEEYYKNIDKLKSIPGIQINSDDEAYEILKDYWIFLEYNNVKIDGNKVINALDNIISPQLLEEGYKKFEIQKMTGDETFQTVRQILSQVENNDNVLEGVNLIAATSMISHGVDANRFNTMMFFGMPNNTAEYIQAYSRVGRKYPGIVIDIIRPTRERDVSYLKYFDKFHKYKDILVEPVPINRWASKAVEKTLSGVVAAILMDSYDLKYQYEYGNLYNMKILKKLIEGEIIKKDELINHVKEAYGCQLNNGGSSNLSLNYSKFIDDSIDKIFKNIKDKYYGDGYYYLGNNTGLPMLDPRLNAPMTSLRYTDKSVNIGLR</sequence>
<dbReference type="Pfam" id="PF00271">
    <property type="entry name" value="Helicase_C"/>
    <property type="match status" value="1"/>
</dbReference>
<gene>
    <name evidence="3" type="ORF">CUESP1_1444</name>
</gene>
<dbReference type="EMBL" id="LT669839">
    <property type="protein sequence ID" value="SHD76812.1"/>
    <property type="molecule type" value="Genomic_DNA"/>
</dbReference>
<dbReference type="AlphaFoldDB" id="A0A1M4PMX0"/>
<organism evidence="3 4">
    <name type="scientific">[Clostridium] ultunense Esp</name>
    <dbReference type="NCBI Taxonomy" id="1288971"/>
    <lineage>
        <taxon>Bacteria</taxon>
        <taxon>Bacillati</taxon>
        <taxon>Bacillota</taxon>
        <taxon>Tissierellia</taxon>
        <taxon>Tissierellales</taxon>
        <taxon>Tepidimicrobiaceae</taxon>
        <taxon>Schnuerera</taxon>
    </lineage>
</organism>
<accession>A0A1M4PMX0</accession>
<protein>
    <recommendedName>
        <fullName evidence="2">Helicase C-terminal domain-containing protein</fullName>
    </recommendedName>
</protein>
<reference evidence="3 4" key="1">
    <citation type="submission" date="2016-11" db="EMBL/GenBank/DDBJ databases">
        <authorList>
            <person name="Manzoor S."/>
        </authorList>
    </citation>
    <scope>NUCLEOTIDE SEQUENCE [LARGE SCALE GENOMIC DNA]</scope>
    <source>
        <strain evidence="3">Clostridium ultunense strain Esp</strain>
    </source>
</reference>
<keyword evidence="4" id="KW-1185">Reference proteome</keyword>
<name>A0A1M4PMX0_9FIRM</name>
<dbReference type="RefSeq" id="WP_109840570.1">
    <property type="nucleotide sequence ID" value="NZ_LT669839.1"/>
</dbReference>
<evidence type="ECO:0000313" key="4">
    <source>
        <dbReference type="Proteomes" id="UP000245423"/>
    </source>
</evidence>
<feature type="domain" description="Helicase C-terminal" evidence="2">
    <location>
        <begin position="889"/>
        <end position="970"/>
    </location>
</feature>
<dbReference type="InterPro" id="IPR001650">
    <property type="entry name" value="Helicase_C-like"/>
</dbReference>
<dbReference type="Proteomes" id="UP000245423">
    <property type="component" value="Chromosome 1"/>
</dbReference>
<dbReference type="Gene3D" id="3.40.50.300">
    <property type="entry name" value="P-loop containing nucleotide triphosphate hydrolases"/>
    <property type="match status" value="2"/>
</dbReference>
<dbReference type="SUPFAM" id="SSF52540">
    <property type="entry name" value="P-loop containing nucleoside triphosphate hydrolases"/>
    <property type="match status" value="1"/>
</dbReference>
<dbReference type="InterPro" id="IPR027417">
    <property type="entry name" value="P-loop_NTPase"/>
</dbReference>
<evidence type="ECO:0000259" key="2">
    <source>
        <dbReference type="Pfam" id="PF00271"/>
    </source>
</evidence>
<proteinExistence type="predicted"/>